<dbReference type="GO" id="GO:0004047">
    <property type="term" value="F:aminomethyltransferase activity"/>
    <property type="evidence" value="ECO:0007669"/>
    <property type="project" value="UniProtKB-EC"/>
</dbReference>
<evidence type="ECO:0000256" key="6">
    <source>
        <dbReference type="ARBA" id="ARBA00022679"/>
    </source>
</evidence>
<accession>A0A2K5RAB6</accession>
<dbReference type="FunFam" id="3.30.1360.120:FF:000014">
    <property type="entry name" value="Aminomethyltransferase"/>
    <property type="match status" value="1"/>
</dbReference>
<dbReference type="PANTHER" id="PTHR43757:SF16">
    <property type="entry name" value="AMINOMETHYLTRANSFERASE, MITOCHONDRIAL"/>
    <property type="match status" value="1"/>
</dbReference>
<dbReference type="PIRSF" id="PIRSF006487">
    <property type="entry name" value="GcvT"/>
    <property type="match status" value="1"/>
</dbReference>
<dbReference type="InterPro" id="IPR029043">
    <property type="entry name" value="GcvT/YgfZ_C"/>
</dbReference>
<evidence type="ECO:0000256" key="3">
    <source>
        <dbReference type="ARBA" id="ARBA00008609"/>
    </source>
</evidence>
<sequence>MQRAVSVVAHLGFRLQAFSPDLYRPLSFAQDVLRRTPLYDFHLVHGGKMVEFAGWSLPVQYRDSHTDSHLHTRQHCSLFDVSHMLQGTLSLFTNEAGGILDDLIVTNTSQGHLYVVSNAGCWEKDLALMQDKVRELQNQGRDVGLEVLDNALLALQGPTAAQVLQAGVADDLRKLPFMTSAVMEVFGVSGCRVTRCGYTGEDGVEISVPAAGAVHLATALLENPEVKLAGLAARDSLRLEAGLCLYGTDIDEHTTPVEGSLSWTLGKRRRAAMDFPGAKVIVPQLKGKVQRRRVGLMCEGAPMRAHSPILNMEGTMIGTVTSGCPSPSLKKNVAMGYVPCEYSRPGTKLMVEVRRKQQMAVVSKMPFVPTNYYTLK</sequence>
<keyword evidence="6 11" id="KW-0808">Transferase</keyword>
<evidence type="ECO:0000256" key="4">
    <source>
        <dbReference type="ARBA" id="ARBA00011690"/>
    </source>
</evidence>
<keyword evidence="5 11" id="KW-0032">Aminotransferase</keyword>
<dbReference type="InterPro" id="IPR027266">
    <property type="entry name" value="TrmE/GcvT-like"/>
</dbReference>
<keyword evidence="15" id="KW-1185">Reference proteome</keyword>
<evidence type="ECO:0000256" key="2">
    <source>
        <dbReference type="ARBA" id="ARBA00004173"/>
    </source>
</evidence>
<dbReference type="Gene3D" id="3.30.1360.120">
    <property type="entry name" value="Probable tRNA modification gtpase trme, domain 1"/>
    <property type="match status" value="2"/>
</dbReference>
<evidence type="ECO:0000256" key="1">
    <source>
        <dbReference type="ARBA" id="ARBA00003631"/>
    </source>
</evidence>
<dbReference type="GeneTree" id="ENSGT00940000157524"/>
<evidence type="ECO:0000256" key="11">
    <source>
        <dbReference type="RuleBase" id="RU003981"/>
    </source>
</evidence>
<dbReference type="InterPro" id="IPR006222">
    <property type="entry name" value="GCVT_N"/>
</dbReference>
<dbReference type="AlphaFoldDB" id="A0A2K5RAB6"/>
<dbReference type="EC" id="2.1.2.10" evidence="11"/>
<comment type="subunit">
    <text evidence="4 11">The glycine cleavage system is composed of four proteins: P, T, L and H.</text>
</comment>
<evidence type="ECO:0000259" key="13">
    <source>
        <dbReference type="Pfam" id="PF08669"/>
    </source>
</evidence>
<dbReference type="SUPFAM" id="SSF101790">
    <property type="entry name" value="Aminomethyltransferase beta-barrel domain"/>
    <property type="match status" value="1"/>
</dbReference>
<comment type="similarity">
    <text evidence="3 11">Belongs to the GcvT family.</text>
</comment>
<protein>
    <recommendedName>
        <fullName evidence="11">Aminomethyltransferase</fullName>
        <ecNumber evidence="11">2.1.2.10</ecNumber>
    </recommendedName>
    <alternativeName>
        <fullName evidence="11">Glycine cleavage system T protein</fullName>
    </alternativeName>
</protein>
<organism evidence="14 15">
    <name type="scientific">Cebus imitator</name>
    <name type="common">Panamanian white-faced capuchin</name>
    <name type="synonym">Cebus capucinus imitator</name>
    <dbReference type="NCBI Taxonomy" id="2715852"/>
    <lineage>
        <taxon>Eukaryota</taxon>
        <taxon>Metazoa</taxon>
        <taxon>Chordata</taxon>
        <taxon>Craniata</taxon>
        <taxon>Vertebrata</taxon>
        <taxon>Euteleostomi</taxon>
        <taxon>Mammalia</taxon>
        <taxon>Eutheria</taxon>
        <taxon>Euarchontoglires</taxon>
        <taxon>Primates</taxon>
        <taxon>Haplorrhini</taxon>
        <taxon>Platyrrhini</taxon>
        <taxon>Cebidae</taxon>
        <taxon>Cebinae</taxon>
        <taxon>Cebus</taxon>
    </lineage>
</organism>
<dbReference type="GO" id="GO:0006546">
    <property type="term" value="P:glycine catabolic process"/>
    <property type="evidence" value="ECO:0007669"/>
    <property type="project" value="InterPro"/>
</dbReference>
<dbReference type="FunFam" id="2.40.30.110:FF:000002">
    <property type="entry name" value="Aminomethyltransferase"/>
    <property type="match status" value="1"/>
</dbReference>
<dbReference type="Pfam" id="PF08669">
    <property type="entry name" value="GCV_T_C"/>
    <property type="match status" value="1"/>
</dbReference>
<comment type="catalytic activity">
    <reaction evidence="9 11">
        <text>N(6)-[(R)-S(8)-aminomethyldihydrolipoyl]-L-lysyl-[protein] + (6S)-5,6,7,8-tetrahydrofolate = N(6)-[(R)-dihydrolipoyl]-L-lysyl-[protein] + (6R)-5,10-methylene-5,6,7,8-tetrahydrofolate + NH4(+)</text>
        <dbReference type="Rhea" id="RHEA:16945"/>
        <dbReference type="Rhea" id="RHEA-COMP:10475"/>
        <dbReference type="Rhea" id="RHEA-COMP:10492"/>
        <dbReference type="ChEBI" id="CHEBI:15636"/>
        <dbReference type="ChEBI" id="CHEBI:28938"/>
        <dbReference type="ChEBI" id="CHEBI:57453"/>
        <dbReference type="ChEBI" id="CHEBI:83100"/>
        <dbReference type="ChEBI" id="CHEBI:83143"/>
        <dbReference type="EC" id="2.1.2.10"/>
    </reaction>
</comment>
<dbReference type="SUPFAM" id="SSF103025">
    <property type="entry name" value="Folate-binding domain"/>
    <property type="match status" value="1"/>
</dbReference>
<dbReference type="InterPro" id="IPR028896">
    <property type="entry name" value="GcvT/YgfZ/DmdA"/>
</dbReference>
<dbReference type="Gene3D" id="2.40.30.110">
    <property type="entry name" value="Aminomethyltransferase beta-barrel domains"/>
    <property type="match status" value="1"/>
</dbReference>
<keyword evidence="7 11" id="KW-0809">Transit peptide</keyword>
<dbReference type="FunFam" id="4.10.1250.10:FF:000002">
    <property type="entry name" value="Aminomethyltransferase"/>
    <property type="match status" value="1"/>
</dbReference>
<evidence type="ECO:0000256" key="9">
    <source>
        <dbReference type="ARBA" id="ARBA00047665"/>
    </source>
</evidence>
<keyword evidence="8 11" id="KW-0496">Mitochondrion</keyword>
<evidence type="ECO:0000256" key="8">
    <source>
        <dbReference type="ARBA" id="ARBA00023128"/>
    </source>
</evidence>
<feature type="domain" description="Aminomethyltransferase C-terminal" evidence="13">
    <location>
        <begin position="291"/>
        <end position="368"/>
    </location>
</feature>
<dbReference type="PANTHER" id="PTHR43757">
    <property type="entry name" value="AMINOMETHYLTRANSFERASE"/>
    <property type="match status" value="1"/>
</dbReference>
<evidence type="ECO:0000313" key="15">
    <source>
        <dbReference type="Proteomes" id="UP000233040"/>
    </source>
</evidence>
<dbReference type="Ensembl" id="ENSCCAT00000042590.1">
    <property type="protein sequence ID" value="ENSCCAP00000025071.1"/>
    <property type="gene ID" value="ENSCCAG00000030285.1"/>
</dbReference>
<feature type="domain" description="GCVT N-terminal" evidence="12">
    <location>
        <begin position="38"/>
        <end position="86"/>
    </location>
</feature>
<dbReference type="InterPro" id="IPR006223">
    <property type="entry name" value="GcvT"/>
</dbReference>
<dbReference type="NCBIfam" id="TIGR00528">
    <property type="entry name" value="gcvT"/>
    <property type="match status" value="1"/>
</dbReference>
<evidence type="ECO:0000313" key="14">
    <source>
        <dbReference type="Ensembl" id="ENSCCAP00000025071.1"/>
    </source>
</evidence>
<dbReference type="InterPro" id="IPR013977">
    <property type="entry name" value="GcvT_C"/>
</dbReference>
<feature type="binding site" evidence="10">
    <location>
        <position position="205"/>
    </location>
    <ligand>
        <name>substrate</name>
    </ligand>
</feature>
<comment type="function">
    <text evidence="1 11">The glycine cleavage system catalyzes the degradation of glycine.</text>
</comment>
<dbReference type="Proteomes" id="UP000233040">
    <property type="component" value="Unassembled WGS sequence"/>
</dbReference>
<evidence type="ECO:0000256" key="5">
    <source>
        <dbReference type="ARBA" id="ARBA00022576"/>
    </source>
</evidence>
<reference evidence="14" key="1">
    <citation type="submission" date="2025-08" db="UniProtKB">
        <authorList>
            <consortium name="Ensembl"/>
        </authorList>
    </citation>
    <scope>IDENTIFICATION</scope>
</reference>
<evidence type="ECO:0000259" key="12">
    <source>
        <dbReference type="Pfam" id="PF01571"/>
    </source>
</evidence>
<dbReference type="GO" id="GO:0008483">
    <property type="term" value="F:transaminase activity"/>
    <property type="evidence" value="ECO:0007669"/>
    <property type="project" value="UniProtKB-KW"/>
</dbReference>
<dbReference type="GO" id="GO:0005739">
    <property type="term" value="C:mitochondrion"/>
    <property type="evidence" value="ECO:0007669"/>
    <property type="project" value="UniProtKB-SubCell"/>
</dbReference>
<name>A0A2K5RAB6_CEBIM</name>
<reference evidence="14" key="2">
    <citation type="submission" date="2025-09" db="UniProtKB">
        <authorList>
            <consortium name="Ensembl"/>
        </authorList>
    </citation>
    <scope>IDENTIFICATION</scope>
</reference>
<dbReference type="Gene3D" id="4.10.1250.10">
    <property type="entry name" value="Aminomethyltransferase fragment"/>
    <property type="match status" value="1"/>
</dbReference>
<evidence type="ECO:0000256" key="10">
    <source>
        <dbReference type="PIRSR" id="PIRSR006487-1"/>
    </source>
</evidence>
<dbReference type="GO" id="GO:0005960">
    <property type="term" value="C:glycine cleavage complex"/>
    <property type="evidence" value="ECO:0007669"/>
    <property type="project" value="InterPro"/>
</dbReference>
<evidence type="ECO:0000256" key="7">
    <source>
        <dbReference type="ARBA" id="ARBA00022946"/>
    </source>
</evidence>
<feature type="domain" description="GCVT N-terminal" evidence="12">
    <location>
        <begin position="88"/>
        <end position="266"/>
    </location>
</feature>
<dbReference type="Pfam" id="PF01571">
    <property type="entry name" value="GCV_T"/>
    <property type="match status" value="2"/>
</dbReference>
<proteinExistence type="inferred from homology"/>
<comment type="subcellular location">
    <subcellularLocation>
        <location evidence="2 11">Mitochondrion</location>
    </subcellularLocation>
</comment>
<dbReference type="Gene3D" id="3.30.70.1400">
    <property type="entry name" value="Aminomethyltransferase beta-barrel domains"/>
    <property type="match status" value="1"/>
</dbReference>